<proteinExistence type="predicted"/>
<protein>
    <submittedName>
        <fullName evidence="1">Uncharacterized protein</fullName>
    </submittedName>
</protein>
<organism evidence="1 2">
    <name type="scientific">Roseovarius tolerans</name>
    <dbReference type="NCBI Taxonomy" id="74031"/>
    <lineage>
        <taxon>Bacteria</taxon>
        <taxon>Pseudomonadati</taxon>
        <taxon>Pseudomonadota</taxon>
        <taxon>Alphaproteobacteria</taxon>
        <taxon>Rhodobacterales</taxon>
        <taxon>Roseobacteraceae</taxon>
        <taxon>Roseovarius</taxon>
    </lineage>
</organism>
<evidence type="ECO:0000313" key="2">
    <source>
        <dbReference type="Proteomes" id="UP000037046"/>
    </source>
</evidence>
<gene>
    <name evidence="1" type="ORF">ROTO_21690</name>
</gene>
<dbReference type="AlphaFoldDB" id="A0A0L6CUE6"/>
<sequence>MQRPSYPSNLAQPPVYRRPLPWRFDDWAAI</sequence>
<keyword evidence="2" id="KW-1185">Reference proteome</keyword>
<evidence type="ECO:0000313" key="1">
    <source>
        <dbReference type="EMBL" id="KNX41305.1"/>
    </source>
</evidence>
<comment type="caution">
    <text evidence="1">The sequence shown here is derived from an EMBL/GenBank/DDBJ whole genome shotgun (WGS) entry which is preliminary data.</text>
</comment>
<dbReference type="PATRIC" id="fig|74031.6.peg.2212"/>
<dbReference type="Proteomes" id="UP000037046">
    <property type="component" value="Unassembled WGS sequence"/>
</dbReference>
<reference evidence="2" key="1">
    <citation type="submission" date="2015-07" db="EMBL/GenBank/DDBJ databases">
        <title>Draft Genome Sequence of Roseovarius tolerans EL-164, a producer of N-Acylated Alanine Methyl Esters (NAMEs).</title>
        <authorList>
            <person name="Voget S."/>
            <person name="Bruns H."/>
            <person name="Wagner-Doebler I."/>
            <person name="Schulz S."/>
            <person name="Daniel R."/>
        </authorList>
    </citation>
    <scope>NUCLEOTIDE SEQUENCE [LARGE SCALE GENOMIC DNA]</scope>
    <source>
        <strain evidence="2">EL-164</strain>
    </source>
</reference>
<name>A0A0L6CUE6_9RHOB</name>
<dbReference type="EMBL" id="LGVV01000027">
    <property type="protein sequence ID" value="KNX41305.1"/>
    <property type="molecule type" value="Genomic_DNA"/>
</dbReference>
<accession>A0A0L6CUE6</accession>